<dbReference type="GO" id="GO:0000160">
    <property type="term" value="P:phosphorelay signal transduction system"/>
    <property type="evidence" value="ECO:0007669"/>
    <property type="project" value="UniProtKB-KW"/>
</dbReference>
<evidence type="ECO:0000256" key="1">
    <source>
        <dbReference type="ARBA" id="ARBA00022679"/>
    </source>
</evidence>
<keyword evidence="4" id="KW-1133">Transmembrane helix</keyword>
<keyword evidence="7" id="KW-1185">Reference proteome</keyword>
<dbReference type="GO" id="GO:0016301">
    <property type="term" value="F:kinase activity"/>
    <property type="evidence" value="ECO:0007669"/>
    <property type="project" value="UniProtKB-KW"/>
</dbReference>
<feature type="transmembrane region" description="Helical" evidence="4">
    <location>
        <begin position="459"/>
        <end position="478"/>
    </location>
</feature>
<keyword evidence="3" id="KW-0902">Two-component regulatory system</keyword>
<proteinExistence type="predicted"/>
<feature type="transmembrane region" description="Helical" evidence="4">
    <location>
        <begin position="509"/>
        <end position="526"/>
    </location>
</feature>
<dbReference type="Proteomes" id="UP000277858">
    <property type="component" value="Chromosome"/>
</dbReference>
<dbReference type="InterPro" id="IPR036890">
    <property type="entry name" value="HATPase_C_sf"/>
</dbReference>
<dbReference type="Pfam" id="PF02518">
    <property type="entry name" value="HATPase_c"/>
    <property type="match status" value="1"/>
</dbReference>
<feature type="transmembrane region" description="Helical" evidence="4">
    <location>
        <begin position="110"/>
        <end position="130"/>
    </location>
</feature>
<evidence type="ECO:0000256" key="3">
    <source>
        <dbReference type="ARBA" id="ARBA00023012"/>
    </source>
</evidence>
<keyword evidence="4" id="KW-0472">Membrane</keyword>
<dbReference type="PANTHER" id="PTHR24421">
    <property type="entry name" value="NITRATE/NITRITE SENSOR PROTEIN NARX-RELATED"/>
    <property type="match status" value="1"/>
</dbReference>
<dbReference type="CDD" id="cd16917">
    <property type="entry name" value="HATPase_UhpB-NarQ-NarX-like"/>
    <property type="match status" value="1"/>
</dbReference>
<feature type="transmembrane region" description="Helical" evidence="4">
    <location>
        <begin position="533"/>
        <end position="551"/>
    </location>
</feature>
<dbReference type="STRING" id="1122997.GCA_000425285_02192"/>
<feature type="transmembrane region" description="Helical" evidence="4">
    <location>
        <begin position="485"/>
        <end position="503"/>
    </location>
</feature>
<organism evidence="6 7">
    <name type="scientific">Acidipropionibacterium jensenii</name>
    <dbReference type="NCBI Taxonomy" id="1749"/>
    <lineage>
        <taxon>Bacteria</taxon>
        <taxon>Bacillati</taxon>
        <taxon>Actinomycetota</taxon>
        <taxon>Actinomycetes</taxon>
        <taxon>Propionibacteriales</taxon>
        <taxon>Propionibacteriaceae</taxon>
        <taxon>Acidipropionibacterium</taxon>
    </lineage>
</organism>
<dbReference type="AlphaFoldDB" id="A0A3S4UXY7"/>
<evidence type="ECO:0000259" key="5">
    <source>
        <dbReference type="Pfam" id="PF02518"/>
    </source>
</evidence>
<feature type="domain" description="Histidine kinase/HSP90-like ATPase" evidence="5">
    <location>
        <begin position="326"/>
        <end position="412"/>
    </location>
</feature>
<keyword evidence="2 6" id="KW-0418">Kinase</keyword>
<feature type="transmembrane region" description="Helical" evidence="4">
    <location>
        <begin position="48"/>
        <end position="69"/>
    </location>
</feature>
<dbReference type="InterPro" id="IPR003594">
    <property type="entry name" value="HATPase_dom"/>
</dbReference>
<evidence type="ECO:0000313" key="7">
    <source>
        <dbReference type="Proteomes" id="UP000277858"/>
    </source>
</evidence>
<dbReference type="InterPro" id="IPR050482">
    <property type="entry name" value="Sensor_HK_TwoCompSys"/>
</dbReference>
<dbReference type="SUPFAM" id="SSF55874">
    <property type="entry name" value="ATPase domain of HSP90 chaperone/DNA topoisomerase II/histidine kinase"/>
    <property type="match status" value="1"/>
</dbReference>
<keyword evidence="1" id="KW-0808">Transferase</keyword>
<accession>A0A3S4UXY7</accession>
<keyword evidence="4" id="KW-0812">Transmembrane</keyword>
<name>A0A3S4UXY7_9ACTN</name>
<reference evidence="6 7" key="1">
    <citation type="submission" date="2018-12" db="EMBL/GenBank/DDBJ databases">
        <authorList>
            <consortium name="Pathogen Informatics"/>
        </authorList>
    </citation>
    <scope>NUCLEOTIDE SEQUENCE [LARGE SCALE GENOMIC DNA]</scope>
    <source>
        <strain evidence="6 7">NCTC13652</strain>
    </source>
</reference>
<dbReference type="EMBL" id="LR134473">
    <property type="protein sequence ID" value="VEI03334.1"/>
    <property type="molecule type" value="Genomic_DNA"/>
</dbReference>
<feature type="transmembrane region" description="Helical" evidence="4">
    <location>
        <begin position="425"/>
        <end position="447"/>
    </location>
</feature>
<evidence type="ECO:0000256" key="2">
    <source>
        <dbReference type="ARBA" id="ARBA00022777"/>
    </source>
</evidence>
<protein>
    <submittedName>
        <fullName evidence="6">Sensory histidine kinase UhpB</fullName>
    </submittedName>
</protein>
<gene>
    <name evidence="6" type="ORF">NCTC13652_01534</name>
</gene>
<sequence>MVACPHLDPHLGSATRSNARGARDVRSMSWSPLRWVSRPVTPHLDRTADVIGCFMNGLGLLWGIGATGFQWFHHQLTPRDGVIVATLLPLTAITTGWIATAVVRRCSARVPLVVHTAVCFLSVLVFLGFWEASPGQFLSPMTFAVELGAAAAWTCLTWPVAVVDQLFTVSLGGVVMARTGAVGQIEAVVLNIGNSAYYGAIGLVATMAWTAIVSAVQMAQRASDSSAAAVSQLVTAQEAAAASSRWDGVIHDHVLNALATVAHPGLVCEQAARTLSREALDALSQDQIHPPARGLSARLVDAARLRGLDADIDITGEPPSSIVGVLGRAAEEALTNISRHAGTASVRVTGRFTPEHAELVIRDDGCGFDPDRVPDTRHGLRGSIVSAMEVRGGRARIDSARGRGTTITLLWDDPRTEPVHLARFWSFRAMVVFLAQALAISLFLGWFVSEDVIETRVQIGLTVVLIGLVVAAFCWGPLGRNAKVVITVLTVCCQVAMLGNLRTGTVQSWQEWFIGFGLGVFAPLAWRTMRRSWAVVVVASWPVVTVVGTLINGASPFWVMLSRGSSYTWPLTLTIAAAWAGRSMRSSLREIAHSHQATLDTLRRRARADATRHETERRLATIKGAPMEMLDYLACGGAITGSVKQQCSLLEASTRDLLVAPFILDHTMQAQFQRARRRGTRVTITGGEAIEDASLDAAQAFRRACAILAEVAGAGQRLTCRWHPGAEGDAATVALVSENGATVGDVVDSTGEQGGQSWRQTVLARLRDATGRSTPGTAGTASPVPIEIIDADGDLLVLIGAV</sequence>
<evidence type="ECO:0000256" key="4">
    <source>
        <dbReference type="SAM" id="Phobius"/>
    </source>
</evidence>
<dbReference type="Gene3D" id="3.30.565.10">
    <property type="entry name" value="Histidine kinase-like ATPase, C-terminal domain"/>
    <property type="match status" value="1"/>
</dbReference>
<feature type="transmembrane region" description="Helical" evidence="4">
    <location>
        <begin position="196"/>
        <end position="216"/>
    </location>
</feature>
<feature type="transmembrane region" description="Helical" evidence="4">
    <location>
        <begin position="81"/>
        <end position="103"/>
    </location>
</feature>
<evidence type="ECO:0000313" key="6">
    <source>
        <dbReference type="EMBL" id="VEI03334.1"/>
    </source>
</evidence>